<proteinExistence type="predicted"/>
<reference evidence="4" key="1">
    <citation type="submission" date="2020-11" db="EMBL/GenBank/DDBJ databases">
        <authorList>
            <consortium name="DOE Joint Genome Institute"/>
            <person name="Ahrendt S."/>
            <person name="Riley R."/>
            <person name="Andreopoulos W."/>
            <person name="Labutti K."/>
            <person name="Pangilinan J."/>
            <person name="Ruiz-Duenas F.J."/>
            <person name="Barrasa J.M."/>
            <person name="Sanchez-Garcia M."/>
            <person name="Camarero S."/>
            <person name="Miyauchi S."/>
            <person name="Serrano A."/>
            <person name="Linde D."/>
            <person name="Babiker R."/>
            <person name="Drula E."/>
            <person name="Ayuso-Fernandez I."/>
            <person name="Pacheco R."/>
            <person name="Padilla G."/>
            <person name="Ferreira P."/>
            <person name="Barriuso J."/>
            <person name="Kellner H."/>
            <person name="Castanera R."/>
            <person name="Alfaro M."/>
            <person name="Ramirez L."/>
            <person name="Pisabarro A.G."/>
            <person name="Kuo A."/>
            <person name="Tritt A."/>
            <person name="Lipzen A."/>
            <person name="He G."/>
            <person name="Yan M."/>
            <person name="Ng V."/>
            <person name="Cullen D."/>
            <person name="Martin F."/>
            <person name="Rosso M.-N."/>
            <person name="Henrissat B."/>
            <person name="Hibbett D."/>
            <person name="Martinez A.T."/>
            <person name="Grigoriev I.V."/>
        </authorList>
    </citation>
    <scope>NUCLEOTIDE SEQUENCE</scope>
    <source>
        <strain evidence="4">CBS 506.95</strain>
    </source>
</reference>
<name>A0A9P6E5E9_9AGAR</name>
<comment type="caution">
    <text evidence="4">The sequence shown here is derived from an EMBL/GenBank/DDBJ whole genome shotgun (WGS) entry which is preliminary data.</text>
</comment>
<dbReference type="AlphaFoldDB" id="A0A9P6E5E9"/>
<gene>
    <name evidence="4" type="ORF">CPB83DRAFT_822365</name>
</gene>
<dbReference type="EMBL" id="MU157932">
    <property type="protein sequence ID" value="KAF9522862.1"/>
    <property type="molecule type" value="Genomic_DNA"/>
</dbReference>
<dbReference type="InterPro" id="IPR001368">
    <property type="entry name" value="TNFR/NGFR_Cys_rich_reg"/>
</dbReference>
<evidence type="ECO:0000256" key="2">
    <source>
        <dbReference type="SAM" id="Phobius"/>
    </source>
</evidence>
<keyword evidence="2" id="KW-1133">Transmembrane helix</keyword>
<protein>
    <recommendedName>
        <fullName evidence="3">TNFR-Cys domain-containing protein</fullName>
    </recommendedName>
</protein>
<feature type="compositionally biased region" description="Basic and acidic residues" evidence="1">
    <location>
        <begin position="296"/>
        <end position="308"/>
    </location>
</feature>
<feature type="transmembrane region" description="Helical" evidence="2">
    <location>
        <begin position="232"/>
        <end position="257"/>
    </location>
</feature>
<sequence length="318" mass="34551">MANLVRGTRRAICLLILGLILFLSLFMTLAYPEIIRHGWPLTSCNILSSDLHTRYCCETSCDTSGCSSAPSGAALCNPLITQIDNGYSPSACAANNTACPPYVGSTCNGGDYCCSQCCSTCTSCSTTCSKDGCSTSCSSYSCNCTCCSSTSQLSCVLKCPTCYSVILSLSYMTRGRNAQQETTNFTQEFKKNQQAAEKWYVEHKQGANIRCHYNPKKLTEVSLDVSFTPYKWAIVSIFGIVPLFFSLGFLLTAYALIPLYRVANRGLTKGKEEEKGQDYSAVMTSDGLAEASPDSADEKRGEKVDSIDTRPLPRSITM</sequence>
<accession>A0A9P6E5E9</accession>
<keyword evidence="2" id="KW-0812">Transmembrane</keyword>
<feature type="region of interest" description="Disordered" evidence="1">
    <location>
        <begin position="271"/>
        <end position="318"/>
    </location>
</feature>
<organism evidence="4 5">
    <name type="scientific">Crepidotus variabilis</name>
    <dbReference type="NCBI Taxonomy" id="179855"/>
    <lineage>
        <taxon>Eukaryota</taxon>
        <taxon>Fungi</taxon>
        <taxon>Dikarya</taxon>
        <taxon>Basidiomycota</taxon>
        <taxon>Agaricomycotina</taxon>
        <taxon>Agaricomycetes</taxon>
        <taxon>Agaricomycetidae</taxon>
        <taxon>Agaricales</taxon>
        <taxon>Agaricineae</taxon>
        <taxon>Crepidotaceae</taxon>
        <taxon>Crepidotus</taxon>
    </lineage>
</organism>
<keyword evidence="5" id="KW-1185">Reference proteome</keyword>
<evidence type="ECO:0000256" key="1">
    <source>
        <dbReference type="SAM" id="MobiDB-lite"/>
    </source>
</evidence>
<dbReference type="OrthoDB" id="3032252at2759"/>
<dbReference type="Proteomes" id="UP000807306">
    <property type="component" value="Unassembled WGS sequence"/>
</dbReference>
<keyword evidence="2" id="KW-0472">Membrane</keyword>
<dbReference type="PROSITE" id="PS00652">
    <property type="entry name" value="TNFR_NGFR_1"/>
    <property type="match status" value="1"/>
</dbReference>
<evidence type="ECO:0000259" key="3">
    <source>
        <dbReference type="PROSITE" id="PS00652"/>
    </source>
</evidence>
<feature type="domain" description="TNFR-Cys" evidence="3">
    <location>
        <begin position="107"/>
        <end position="146"/>
    </location>
</feature>
<evidence type="ECO:0000313" key="5">
    <source>
        <dbReference type="Proteomes" id="UP000807306"/>
    </source>
</evidence>
<evidence type="ECO:0000313" key="4">
    <source>
        <dbReference type="EMBL" id="KAF9522862.1"/>
    </source>
</evidence>